<feature type="domain" description="Haemolysin-type calcium binding-related" evidence="5">
    <location>
        <begin position="522"/>
        <end position="564"/>
    </location>
</feature>
<keyword evidence="3" id="KW-0106">Calcium</keyword>
<dbReference type="InterPro" id="IPR001343">
    <property type="entry name" value="Hemolysn_Ca-bd"/>
</dbReference>
<feature type="region of interest" description="Disordered" evidence="4">
    <location>
        <begin position="1"/>
        <end position="20"/>
    </location>
</feature>
<evidence type="ECO:0000313" key="7">
    <source>
        <dbReference type="Proteomes" id="UP000620596"/>
    </source>
</evidence>
<dbReference type="Proteomes" id="UP000620596">
    <property type="component" value="Unassembled WGS sequence"/>
</dbReference>
<dbReference type="PRINTS" id="PR00313">
    <property type="entry name" value="CABNDNGRPT"/>
</dbReference>
<comment type="subcellular location">
    <subcellularLocation>
        <location evidence="1">Secreted</location>
    </subcellularLocation>
</comment>
<comment type="caution">
    <text evidence="6">The sequence shown here is derived from an EMBL/GenBank/DDBJ whole genome shotgun (WGS) entry which is preliminary data.</text>
</comment>
<dbReference type="EMBL" id="BMIG01000002">
    <property type="protein sequence ID" value="GGA87604.1"/>
    <property type="molecule type" value="Genomic_DNA"/>
</dbReference>
<dbReference type="InterPro" id="IPR011049">
    <property type="entry name" value="Serralysin-like_metalloprot_C"/>
</dbReference>
<accession>A0A916WD18</accession>
<gene>
    <name evidence="6" type="ORF">GCM10011496_05320</name>
</gene>
<dbReference type="InterPro" id="IPR010566">
    <property type="entry name" value="Haemolys_ca-bd"/>
</dbReference>
<dbReference type="RefSeq" id="WP_188706338.1">
    <property type="nucleotide sequence ID" value="NZ_BMIG01000002.1"/>
</dbReference>
<proteinExistence type="predicted"/>
<dbReference type="PANTHER" id="PTHR38340">
    <property type="entry name" value="S-LAYER PROTEIN"/>
    <property type="match status" value="1"/>
</dbReference>
<dbReference type="Pfam" id="PF06594">
    <property type="entry name" value="HCBP_related"/>
    <property type="match status" value="1"/>
</dbReference>
<dbReference type="PROSITE" id="PS00330">
    <property type="entry name" value="HEMOLYSIN_CALCIUM"/>
    <property type="match status" value="8"/>
</dbReference>
<evidence type="ECO:0000313" key="6">
    <source>
        <dbReference type="EMBL" id="GGA87604.1"/>
    </source>
</evidence>
<name>A0A916WD18_9BURK</name>
<dbReference type="GO" id="GO:0005509">
    <property type="term" value="F:calcium ion binding"/>
    <property type="evidence" value="ECO:0007669"/>
    <property type="project" value="InterPro"/>
</dbReference>
<dbReference type="PANTHER" id="PTHR38340:SF1">
    <property type="entry name" value="S-LAYER PROTEIN"/>
    <property type="match status" value="1"/>
</dbReference>
<feature type="compositionally biased region" description="Polar residues" evidence="4">
    <location>
        <begin position="1"/>
        <end position="12"/>
    </location>
</feature>
<dbReference type="Pfam" id="PF00353">
    <property type="entry name" value="HemolysinCabind"/>
    <property type="match status" value="10"/>
</dbReference>
<evidence type="ECO:0000256" key="2">
    <source>
        <dbReference type="ARBA" id="ARBA00022525"/>
    </source>
</evidence>
<dbReference type="InterPro" id="IPR050557">
    <property type="entry name" value="RTX_toxin/Mannuronan_C5-epim"/>
</dbReference>
<dbReference type="AlphaFoldDB" id="A0A916WD18"/>
<dbReference type="InterPro" id="IPR018511">
    <property type="entry name" value="Hemolysin-typ_Ca-bd_CS"/>
</dbReference>
<dbReference type="GO" id="GO:0005576">
    <property type="term" value="C:extracellular region"/>
    <property type="evidence" value="ECO:0007669"/>
    <property type="project" value="UniProtKB-SubCell"/>
</dbReference>
<organism evidence="6 7">
    <name type="scientific">Polaromonas eurypsychrophila</name>
    <dbReference type="NCBI Taxonomy" id="1614635"/>
    <lineage>
        <taxon>Bacteria</taxon>
        <taxon>Pseudomonadati</taxon>
        <taxon>Pseudomonadota</taxon>
        <taxon>Betaproteobacteria</taxon>
        <taxon>Burkholderiales</taxon>
        <taxon>Comamonadaceae</taxon>
        <taxon>Polaromonas</taxon>
    </lineage>
</organism>
<keyword evidence="7" id="KW-1185">Reference proteome</keyword>
<evidence type="ECO:0000256" key="3">
    <source>
        <dbReference type="ARBA" id="ARBA00022837"/>
    </source>
</evidence>
<sequence length="944" mass="97408">MSYTPASTSGDDTINGDAQPDIIDALQGNDTIYGGGGDDELLGGPGNDKLFGEAGNDRLLGGTGDDRYEIDRTDTVIEELNEGNDSVYFRDDTFTGIYYMPANVENLVLVGRFNNMSALGNGLDNRIFGNNTGNDTVYGYIGDDYIQGDFAYFGGSNSFSGNTGADMLYGGHGNDVIWGDQGEGRDLIYSLADDMLFGDYGNDILYGQAGADTLDGGLGNDTLYGGAGNDVLNGGFDLLPPGKEADLFGSNYFPGNDTMSGGAGDDAYLFGRSSRSDRIVDTSVSGETDQLRFEAGVIAADVAVRHEGNDLNFYIVGFIDNKLSVVDYFSSVNRPLTTAVFSDGTVWTSAQFEAAQLGPIGNGDRFIRGTDGNETLTGLGGNDTIDGKDGSDQISGGDGNDYLLGGAGRDLLMGGNGNDVLNGGGDGDRLLGGAGADTLLGDVGDDFLDGGHGNDVLDAGTGQNRLIFQLGDGQDIVRGIATAGVADRTTIELMKSYAVGSLGSSPVGIASTEVVLTRTGNDLVIDRNDGDDSVTVENYFASSAANLYPVHNIRFSDTAWSNADINARVVAATPSPVPPSPGTTQIGTDGNDVLTGTAGHDNLFGRAGDDYLSGGAGNDFLNGETGKDLLEGGAGDDMLVVDSVLDAITERPAEGTDTVQSYISYALGGNVENLTLIGNIAISATGNELDNYLVGNGLDNVMLGRFGNDVLYGDAGDDFLNGELGQDQMFGGVGSDTVIVDDLGDFVWEAANEGTDTVQSYISYSLQGNFENLILIGQTGVVANGNALANVIQGNDSDNSIDGMGGLDSLSGNGGNDTLTIHSGQEQVAGGSGGDTLQLAADLSFLNMAGLAGTTLTGLESVDMGNGSATSVRLTLEQMLALSAESDTLTVDGDAGDQLQIETGWRRDTSGTAGYDQYSSTAGGETGILLVGQAVTVTMADWAA</sequence>
<dbReference type="SUPFAM" id="SSF51120">
    <property type="entry name" value="beta-Roll"/>
    <property type="match status" value="6"/>
</dbReference>
<reference evidence="6" key="2">
    <citation type="submission" date="2020-09" db="EMBL/GenBank/DDBJ databases">
        <authorList>
            <person name="Sun Q."/>
            <person name="Zhou Y."/>
        </authorList>
    </citation>
    <scope>NUCLEOTIDE SEQUENCE</scope>
    <source>
        <strain evidence="6">CGMCC 1.15322</strain>
    </source>
</reference>
<keyword evidence="2" id="KW-0964">Secreted</keyword>
<evidence type="ECO:0000256" key="4">
    <source>
        <dbReference type="SAM" id="MobiDB-lite"/>
    </source>
</evidence>
<evidence type="ECO:0000256" key="1">
    <source>
        <dbReference type="ARBA" id="ARBA00004613"/>
    </source>
</evidence>
<dbReference type="Gene3D" id="2.150.10.10">
    <property type="entry name" value="Serralysin-like metalloprotease, C-terminal"/>
    <property type="match status" value="6"/>
</dbReference>
<protein>
    <recommendedName>
        <fullName evidence="5">Haemolysin-type calcium binding-related domain-containing protein</fullName>
    </recommendedName>
</protein>
<reference evidence="6" key="1">
    <citation type="journal article" date="2014" name="Int. J. Syst. Evol. Microbiol.">
        <title>Complete genome sequence of Corynebacterium casei LMG S-19264T (=DSM 44701T), isolated from a smear-ripened cheese.</title>
        <authorList>
            <consortium name="US DOE Joint Genome Institute (JGI-PGF)"/>
            <person name="Walter F."/>
            <person name="Albersmeier A."/>
            <person name="Kalinowski J."/>
            <person name="Ruckert C."/>
        </authorList>
    </citation>
    <scope>NUCLEOTIDE SEQUENCE</scope>
    <source>
        <strain evidence="6">CGMCC 1.15322</strain>
    </source>
</reference>
<evidence type="ECO:0000259" key="5">
    <source>
        <dbReference type="Pfam" id="PF06594"/>
    </source>
</evidence>